<sequence>MQDTKYYEPTNIFRQPAINIKKRSDRKRILQSMTTLSTYKKTWQNNTSKMNSPILRKASDNFNDFYTTKKLKSDYWKLYGIDETEFSIPSDISLVDDILLISTMNEKDNLKLFEISSEKKLKELQTITVPGKPITCICLLPMVDFPPQIFPNSQIKASHNQLILTGHQDGIVNLISTSTYKGCAKIIKRFNHNKFLKSTVSSSTPILEITPKTAPILKVSPWNKTGFVSLLNDSLFIYDLKSNLDSIKTPIFLQSYPGINSFAVNEFHDPFLLALVGSQFGPNGISLLDLRTNLYIPDILDNGISVANEKDHLQRKNTSLDCVWINNHHVAQSLNDKIQIWDIQSCDGKPVCELYAKKGYVESLKFNEKTGALYSSDDQGFVICWDLQNLQNMNYGELVHGFTSISLDGVNERLLTKQVFQCGNIIVSGVDNKKLCLKNNETKADGIGCGFLFLDMANDGSLVTLDNFCELGLHQICQVQFNANTGKIINTIDTSKNDISDSSMLSLSNESDHSTTETSDDMFSNSGNWDCSSANTVSEGRLHEDQEDVVLTKRMYSVNDVHLSGSTIDTAVL</sequence>
<protein>
    <recommendedName>
        <fullName evidence="8">Protein DSE1</fullName>
    </recommendedName>
    <alternativeName>
        <fullName evidence="9">Daughter-specific expression protein 1</fullName>
    </alternativeName>
</protein>
<organism evidence="11">
    <name type="scientific">Saccharomyces paradoxus</name>
    <name type="common">Yeast</name>
    <name type="synonym">Saccharomyces douglasii</name>
    <dbReference type="NCBI Taxonomy" id="27291"/>
    <lineage>
        <taxon>Eukaryota</taxon>
        <taxon>Fungi</taxon>
        <taxon>Dikarya</taxon>
        <taxon>Ascomycota</taxon>
        <taxon>Saccharomycotina</taxon>
        <taxon>Saccharomycetes</taxon>
        <taxon>Saccharomycetales</taxon>
        <taxon>Saccharomycetaceae</taxon>
        <taxon>Saccharomyces</taxon>
    </lineage>
</organism>
<keyword evidence="1" id="KW-0853">WD repeat</keyword>
<dbReference type="GO" id="GO:0044182">
    <property type="term" value="P:filamentous growth of a population of unicellular organisms"/>
    <property type="evidence" value="ECO:0007669"/>
    <property type="project" value="UniProtKB-ARBA"/>
</dbReference>
<dbReference type="GO" id="GO:0051301">
    <property type="term" value="P:cell division"/>
    <property type="evidence" value="ECO:0007669"/>
    <property type="project" value="UniProtKB-KW"/>
</dbReference>
<dbReference type="RefSeq" id="XP_033765945.1">
    <property type="nucleotide sequence ID" value="XM_033910054.1"/>
</dbReference>
<dbReference type="InterPro" id="IPR036322">
    <property type="entry name" value="WD40_repeat_dom_sf"/>
</dbReference>
<reference evidence="11" key="4">
    <citation type="submission" date="2025-08" db="UniProtKB">
        <authorList>
            <consortium name="RefSeq"/>
        </authorList>
    </citation>
    <scope>IDENTIFICATION</scope>
    <source>
        <strain evidence="11">CBS432</strain>
    </source>
</reference>
<keyword evidence="5" id="KW-0961">Cell wall biogenesis/degradation</keyword>
<accession>A0A8B8UQ87</accession>
<evidence type="ECO:0000256" key="8">
    <source>
        <dbReference type="ARBA" id="ARBA00069833"/>
    </source>
</evidence>
<dbReference type="SMART" id="SM00320">
    <property type="entry name" value="WD40"/>
    <property type="match status" value="2"/>
</dbReference>
<reference evidence="11" key="2">
    <citation type="submission" date="2020-01" db="EMBL/GenBank/DDBJ databases">
        <title>Population-level Yeast Reference Genomes.</title>
        <authorList>
            <person name="Yue J.-X."/>
        </authorList>
    </citation>
    <scope>NUCLEOTIDE SEQUENCE</scope>
    <source>
        <strain evidence="11">CBS432</strain>
    </source>
</reference>
<evidence type="ECO:0000256" key="3">
    <source>
        <dbReference type="ARBA" id="ARBA00022737"/>
    </source>
</evidence>
<evidence type="ECO:0000256" key="1">
    <source>
        <dbReference type="ARBA" id="ARBA00022574"/>
    </source>
</evidence>
<evidence type="ECO:0000256" key="9">
    <source>
        <dbReference type="ARBA" id="ARBA00078213"/>
    </source>
</evidence>
<dbReference type="KEGG" id="spao:SPAR_E02020"/>
<gene>
    <name evidence="11" type="primary">DSE1</name>
    <name evidence="11" type="ORF">SPAR_E02020</name>
</gene>
<dbReference type="FunFam" id="2.130.10.10:FF:002664">
    <property type="entry name" value="Protein DSE1"/>
    <property type="match status" value="1"/>
</dbReference>
<evidence type="ECO:0000256" key="7">
    <source>
        <dbReference type="ARBA" id="ARBA00060804"/>
    </source>
</evidence>
<keyword evidence="2" id="KW-0132">Cell division</keyword>
<evidence type="ECO:0000256" key="5">
    <source>
        <dbReference type="ARBA" id="ARBA00023316"/>
    </source>
</evidence>
<keyword evidence="4" id="KW-0131">Cell cycle</keyword>
<dbReference type="SUPFAM" id="SSF50978">
    <property type="entry name" value="WD40 repeat-like"/>
    <property type="match status" value="1"/>
</dbReference>
<dbReference type="InterPro" id="IPR001680">
    <property type="entry name" value="WD40_rpt"/>
</dbReference>
<comment type="function">
    <text evidence="6">Involved in cell wall metabolism and required for the separation of the mother and daughter cells.</text>
</comment>
<evidence type="ECO:0000256" key="2">
    <source>
        <dbReference type="ARBA" id="ARBA00022618"/>
    </source>
</evidence>
<dbReference type="AlphaFoldDB" id="A0A8B8UQ87"/>
<evidence type="ECO:0000256" key="4">
    <source>
        <dbReference type="ARBA" id="ARBA00023306"/>
    </source>
</evidence>
<dbReference type="GO" id="GO:0071555">
    <property type="term" value="P:cell wall organization"/>
    <property type="evidence" value="ECO:0007669"/>
    <property type="project" value="UniProtKB-KW"/>
</dbReference>
<evidence type="ECO:0000256" key="10">
    <source>
        <dbReference type="SAM" id="MobiDB-lite"/>
    </source>
</evidence>
<keyword evidence="3" id="KW-0677">Repeat</keyword>
<dbReference type="Gene3D" id="2.130.10.10">
    <property type="entry name" value="YVTN repeat-like/Quinoprotein amine dehydrogenase"/>
    <property type="match status" value="1"/>
</dbReference>
<dbReference type="GeneID" id="54630187"/>
<comment type="similarity">
    <text evidence="7">Belongs to the WD repeat DSE1 family.</text>
</comment>
<evidence type="ECO:0000256" key="6">
    <source>
        <dbReference type="ARBA" id="ARBA00053739"/>
    </source>
</evidence>
<reference evidence="11" key="3">
    <citation type="submission" date="2025-07" db="EMBL/GenBank/DDBJ databases">
        <authorList>
            <consortium name="NCBI Genome Project"/>
        </authorList>
    </citation>
    <scope>NUCLEOTIDE SEQUENCE</scope>
    <source>
        <strain evidence="11">CBS432</strain>
    </source>
</reference>
<name>A0A8B8UQ87_SACPA</name>
<evidence type="ECO:0000313" key="11">
    <source>
        <dbReference type="RefSeq" id="XP_033765945.1"/>
    </source>
</evidence>
<proteinExistence type="inferred from homology"/>
<feature type="region of interest" description="Disordered" evidence="10">
    <location>
        <begin position="503"/>
        <end position="526"/>
    </location>
</feature>
<dbReference type="VEuPathDB" id="FungiDB:SPAR_E02020"/>
<dbReference type="OrthoDB" id="361494at2759"/>
<dbReference type="InterPro" id="IPR015943">
    <property type="entry name" value="WD40/YVTN_repeat-like_dom_sf"/>
</dbReference>
<reference evidence="11" key="1">
    <citation type="journal article" date="2017" name="Nat. Genet.">
        <title>Contrasting evolutionary genome dynamics between domesticated and wild yeasts.</title>
        <authorList>
            <person name="Yue J.X."/>
            <person name="Li J."/>
            <person name="Aigrain L."/>
            <person name="Hallin J."/>
            <person name="Persson K."/>
            <person name="Oliver K."/>
            <person name="Bergstrom A."/>
            <person name="Coupland P."/>
            <person name="Warringer J."/>
            <person name="Lagomarsino M.C."/>
            <person name="Fischer G."/>
            <person name="Durbin R."/>
            <person name="Liti G."/>
        </authorList>
    </citation>
    <scope>NUCLEOTIDE SEQUENCE</scope>
    <source>
        <strain evidence="11">CBS432</strain>
    </source>
</reference>